<organism evidence="3 4">
    <name type="scientific">Streptomyces litchfieldiae</name>
    <dbReference type="NCBI Taxonomy" id="3075543"/>
    <lineage>
        <taxon>Bacteria</taxon>
        <taxon>Bacillati</taxon>
        <taxon>Actinomycetota</taxon>
        <taxon>Actinomycetes</taxon>
        <taxon>Kitasatosporales</taxon>
        <taxon>Streptomycetaceae</taxon>
        <taxon>Streptomyces</taxon>
    </lineage>
</organism>
<sequence length="282" mass="29600">MSGAVNGGWYLLHQAVTGCGKAFCQDHHVAFTAAGGRAAVLAVADGHGSAPHFRSDLGARWAAEEFAACARCFVRRAEGGPGANDKPASLPTLRALARELPRQLVRGWRQRVALHEANAPAHGRRPETPAFDVYGTTLLGAVITGELLVCWQLGDGDIVLVDTAGRTDTPLDAGPDLGDETESLCLPEAWLRARLHWQPLTGGPPPAVLLSTDGLSKSFTDRGGFLAFARGVRERAGQEGPDQVQGKLADWLGHAATHSGDDTTLVGAIPVSPAGSDEGQQQ</sequence>
<evidence type="ECO:0000256" key="1">
    <source>
        <dbReference type="SAM" id="MobiDB-lite"/>
    </source>
</evidence>
<gene>
    <name evidence="3" type="ORF">RM590_22160</name>
</gene>
<dbReference type="Pfam" id="PF13672">
    <property type="entry name" value="PP2C_2"/>
    <property type="match status" value="1"/>
</dbReference>
<feature type="domain" description="PPM-type phosphatase" evidence="2">
    <location>
        <begin position="22"/>
        <end position="252"/>
    </location>
</feature>
<evidence type="ECO:0000259" key="2">
    <source>
        <dbReference type="Pfam" id="PF13672"/>
    </source>
</evidence>
<dbReference type="SUPFAM" id="SSF81606">
    <property type="entry name" value="PP2C-like"/>
    <property type="match status" value="1"/>
</dbReference>
<dbReference type="Gene3D" id="3.60.40.10">
    <property type="entry name" value="PPM-type phosphatase domain"/>
    <property type="match status" value="1"/>
</dbReference>
<evidence type="ECO:0000313" key="4">
    <source>
        <dbReference type="Proteomes" id="UP001183246"/>
    </source>
</evidence>
<dbReference type="InterPro" id="IPR036457">
    <property type="entry name" value="PPM-type-like_dom_sf"/>
</dbReference>
<dbReference type="RefSeq" id="WP_311706411.1">
    <property type="nucleotide sequence ID" value="NZ_JAVREL010000013.1"/>
</dbReference>
<proteinExistence type="predicted"/>
<feature type="region of interest" description="Disordered" evidence="1">
    <location>
        <begin position="259"/>
        <end position="282"/>
    </location>
</feature>
<dbReference type="InterPro" id="IPR001932">
    <property type="entry name" value="PPM-type_phosphatase-like_dom"/>
</dbReference>
<accession>A0ABU2MUH2</accession>
<evidence type="ECO:0000313" key="3">
    <source>
        <dbReference type="EMBL" id="MDT0345287.1"/>
    </source>
</evidence>
<dbReference type="EMBL" id="JAVREL010000013">
    <property type="protein sequence ID" value="MDT0345287.1"/>
    <property type="molecule type" value="Genomic_DNA"/>
</dbReference>
<name>A0ABU2MUH2_9ACTN</name>
<protein>
    <submittedName>
        <fullName evidence="3">PP2C family serine/threonine-protein phosphatase</fullName>
        <ecNumber evidence="3">3.1.3.16</ecNumber>
    </submittedName>
</protein>
<keyword evidence="4" id="KW-1185">Reference proteome</keyword>
<comment type="caution">
    <text evidence="3">The sequence shown here is derived from an EMBL/GenBank/DDBJ whole genome shotgun (WGS) entry which is preliminary data.</text>
</comment>
<dbReference type="Proteomes" id="UP001183246">
    <property type="component" value="Unassembled WGS sequence"/>
</dbReference>
<dbReference type="GO" id="GO:0004722">
    <property type="term" value="F:protein serine/threonine phosphatase activity"/>
    <property type="evidence" value="ECO:0007669"/>
    <property type="project" value="UniProtKB-EC"/>
</dbReference>
<keyword evidence="3" id="KW-0378">Hydrolase</keyword>
<dbReference type="EC" id="3.1.3.16" evidence="3"/>
<reference evidence="4" key="1">
    <citation type="submission" date="2023-07" db="EMBL/GenBank/DDBJ databases">
        <title>30 novel species of actinomycetes from the DSMZ collection.</title>
        <authorList>
            <person name="Nouioui I."/>
        </authorList>
    </citation>
    <scope>NUCLEOTIDE SEQUENCE [LARGE SCALE GENOMIC DNA]</scope>
    <source>
        <strain evidence="4">DSM 44938</strain>
    </source>
</reference>